<dbReference type="AlphaFoldDB" id="A0A1I3J3L3"/>
<protein>
    <submittedName>
        <fullName evidence="1">Acyl-CoA reductase (LuxC)</fullName>
    </submittedName>
</protein>
<proteinExistence type="predicted"/>
<name>A0A1I3J3L3_9SPHI</name>
<accession>A0A1I3J3L3</accession>
<dbReference type="EMBL" id="FOQO01000004">
    <property type="protein sequence ID" value="SFI54548.1"/>
    <property type="molecule type" value="Genomic_DNA"/>
</dbReference>
<sequence length="358" mass="40029">MQFPANIQQYCLNTGAKIDILTKKQRIDAFVSLGEYLLSDHIELQQAGKQAHHHNAWFTPSNIAKAFTTIGRSLSEPSLTNWLTPYSFDHETDKTVGLILAGNIPLVGFHDILCALCAGFNIEVKASANDPVLTTHLLDRLTEIEPRFSRKITVSERLKNFDLVIATGNDNSSRYFSYYFGQKPHIIRKNRNSAAVLTGRETQKDLQLLGNDIFDYFGLGCRSVSKLFIPQSYDISAFFEAIAQFSGIINHHKYANNYDYNKSIYLVNGDTHYDNGFLLVKSDQRMASPLAVVFVEEYGNPKTLTDRLTALAPQLQCIVSSELLPLTTPVVAPGQSQEPALDDYADGVNTLDFLAEHQ</sequence>
<gene>
    <name evidence="1" type="ORF">SAMN05444682_104300</name>
</gene>
<organism evidence="1 2">
    <name type="scientific">Parapedobacter indicus</name>
    <dbReference type="NCBI Taxonomy" id="1477437"/>
    <lineage>
        <taxon>Bacteria</taxon>
        <taxon>Pseudomonadati</taxon>
        <taxon>Bacteroidota</taxon>
        <taxon>Sphingobacteriia</taxon>
        <taxon>Sphingobacteriales</taxon>
        <taxon>Sphingobacteriaceae</taxon>
        <taxon>Parapedobacter</taxon>
    </lineage>
</organism>
<reference evidence="1 2" key="1">
    <citation type="submission" date="2016-10" db="EMBL/GenBank/DDBJ databases">
        <authorList>
            <person name="de Groot N.N."/>
        </authorList>
    </citation>
    <scope>NUCLEOTIDE SEQUENCE [LARGE SCALE GENOMIC DNA]</scope>
    <source>
        <strain evidence="1 2">RK1</strain>
    </source>
</reference>
<dbReference type="STRING" id="1477437.SAMN05444682_104300"/>
<evidence type="ECO:0000313" key="2">
    <source>
        <dbReference type="Proteomes" id="UP000198670"/>
    </source>
</evidence>
<dbReference type="Proteomes" id="UP000198670">
    <property type="component" value="Unassembled WGS sequence"/>
</dbReference>
<evidence type="ECO:0000313" key="1">
    <source>
        <dbReference type="EMBL" id="SFI54548.1"/>
    </source>
</evidence>
<keyword evidence="2" id="KW-1185">Reference proteome</keyword>